<keyword evidence="5" id="KW-0964">Secreted</keyword>
<dbReference type="Gene3D" id="3.90.730.10">
    <property type="entry name" value="Ribonuclease T2-like"/>
    <property type="match status" value="1"/>
</dbReference>
<feature type="active site" evidence="16">
    <location>
        <position position="57"/>
    </location>
</feature>
<feature type="chain" id="PRO_5022691677" evidence="19">
    <location>
        <begin position="24"/>
        <end position="371"/>
    </location>
</feature>
<protein>
    <submittedName>
        <fullName evidence="20">Ribonuclease T2</fullName>
    </submittedName>
</protein>
<dbReference type="FunFam" id="3.90.730.10:FF:000001">
    <property type="entry name" value="Ribonuclease T2"/>
    <property type="match status" value="1"/>
</dbReference>
<evidence type="ECO:0000256" key="10">
    <source>
        <dbReference type="ARBA" id="ARBA00023157"/>
    </source>
</evidence>
<dbReference type="AlphaFoldDB" id="A0A5A9P7G5"/>
<dbReference type="PANTHER" id="PTHR11240:SF22">
    <property type="entry name" value="RIBONUCLEASE T2"/>
    <property type="match status" value="1"/>
</dbReference>
<name>A0A5A9P7G5_9TELE</name>
<evidence type="ECO:0000313" key="21">
    <source>
        <dbReference type="Proteomes" id="UP000324632"/>
    </source>
</evidence>
<comment type="subcellular location">
    <subcellularLocation>
        <location evidence="2">Endoplasmic reticulum lumen</location>
    </subcellularLocation>
    <subcellularLocation>
        <location evidence="1">Lysosome lumen</location>
    </subcellularLocation>
    <subcellularLocation>
        <location evidence="3">Secreted</location>
    </subcellularLocation>
</comment>
<evidence type="ECO:0000256" key="12">
    <source>
        <dbReference type="ARBA" id="ARBA00023228"/>
    </source>
</evidence>
<dbReference type="GO" id="GO:0016787">
    <property type="term" value="F:hydrolase activity"/>
    <property type="evidence" value="ECO:0007669"/>
    <property type="project" value="UniProtKB-KW"/>
</dbReference>
<keyword evidence="10" id="KW-1015">Disulfide bond</keyword>
<reference evidence="20 21" key="1">
    <citation type="journal article" date="2019" name="Mol. Ecol. Resour.">
        <title>Chromosome-level genome assembly of Triplophysa tibetana, a fish adapted to the harsh high-altitude environment of the Tibetan Plateau.</title>
        <authorList>
            <person name="Yang X."/>
            <person name="Liu H."/>
            <person name="Ma Z."/>
            <person name="Zou Y."/>
            <person name="Zou M."/>
            <person name="Mao Y."/>
            <person name="Li X."/>
            <person name="Wang H."/>
            <person name="Chen T."/>
            <person name="Wang W."/>
            <person name="Yang R."/>
        </authorList>
    </citation>
    <scope>NUCLEOTIDE SEQUENCE [LARGE SCALE GENOMIC DNA]</scope>
    <source>
        <strain evidence="20">TTIB1903HZAU</strain>
        <tissue evidence="20">Muscle</tissue>
    </source>
</reference>
<dbReference type="GO" id="GO:0006401">
    <property type="term" value="P:RNA catabolic process"/>
    <property type="evidence" value="ECO:0007669"/>
    <property type="project" value="TreeGrafter"/>
</dbReference>
<organism evidence="20 21">
    <name type="scientific">Triplophysa tibetana</name>
    <dbReference type="NCBI Taxonomy" id="1572043"/>
    <lineage>
        <taxon>Eukaryota</taxon>
        <taxon>Metazoa</taxon>
        <taxon>Chordata</taxon>
        <taxon>Craniata</taxon>
        <taxon>Vertebrata</taxon>
        <taxon>Euteleostomi</taxon>
        <taxon>Actinopterygii</taxon>
        <taxon>Neopterygii</taxon>
        <taxon>Teleostei</taxon>
        <taxon>Ostariophysi</taxon>
        <taxon>Cypriniformes</taxon>
        <taxon>Nemacheilidae</taxon>
        <taxon>Triplophysa</taxon>
    </lineage>
</organism>
<dbReference type="InterPro" id="IPR018188">
    <property type="entry name" value="RNase_T2_His_AS_1"/>
</dbReference>
<evidence type="ECO:0000256" key="8">
    <source>
        <dbReference type="ARBA" id="ARBA00022801"/>
    </source>
</evidence>
<dbReference type="EMBL" id="SOYY01000008">
    <property type="protein sequence ID" value="KAA0717585.1"/>
    <property type="molecule type" value="Genomic_DNA"/>
</dbReference>
<evidence type="ECO:0000256" key="6">
    <source>
        <dbReference type="ARBA" id="ARBA00022722"/>
    </source>
</evidence>
<evidence type="ECO:0000256" key="7">
    <source>
        <dbReference type="ARBA" id="ARBA00022759"/>
    </source>
</evidence>
<evidence type="ECO:0000256" key="5">
    <source>
        <dbReference type="ARBA" id="ARBA00022525"/>
    </source>
</evidence>
<dbReference type="GO" id="GO:0003723">
    <property type="term" value="F:RNA binding"/>
    <property type="evidence" value="ECO:0007669"/>
    <property type="project" value="InterPro"/>
</dbReference>
<evidence type="ECO:0000256" key="18">
    <source>
        <dbReference type="SAM" id="MobiDB-lite"/>
    </source>
</evidence>
<dbReference type="Proteomes" id="UP000324632">
    <property type="component" value="Chromosome 8"/>
</dbReference>
<evidence type="ECO:0000256" key="2">
    <source>
        <dbReference type="ARBA" id="ARBA00004319"/>
    </source>
</evidence>
<keyword evidence="12" id="KW-0458">Lysosome</keyword>
<keyword evidence="19" id="KW-0732">Signal</keyword>
<feature type="signal peptide" evidence="19">
    <location>
        <begin position="1"/>
        <end position="23"/>
    </location>
</feature>
<dbReference type="InterPro" id="IPR033697">
    <property type="entry name" value="Ribonuclease_T2_eukaryotic"/>
</dbReference>
<evidence type="ECO:0000256" key="15">
    <source>
        <dbReference type="ARBA" id="ARBA00052670"/>
    </source>
</evidence>
<dbReference type="GO" id="GO:0005788">
    <property type="term" value="C:endoplasmic reticulum lumen"/>
    <property type="evidence" value="ECO:0007669"/>
    <property type="project" value="UniProtKB-SubCell"/>
</dbReference>
<comment type="catalytic activity">
    <reaction evidence="15">
        <text>an adenylyl-uridine-RNA = a 3'-end 2',3'-cyclophospho-AMP-RNA + a 5'-end dephospho-uridine-RNA</text>
        <dbReference type="Rhea" id="RHEA:81383"/>
        <dbReference type="Rhea" id="RHEA-COMP:17356"/>
        <dbReference type="Rhea" id="RHEA-COMP:19675"/>
        <dbReference type="Rhea" id="RHEA-COMP:19676"/>
        <dbReference type="ChEBI" id="CHEBI:173224"/>
        <dbReference type="ChEBI" id="CHEBI:231879"/>
        <dbReference type="ChEBI" id="CHEBI:231881"/>
    </reaction>
    <physiologicalReaction direction="left-to-right" evidence="15">
        <dbReference type="Rhea" id="RHEA:81384"/>
    </physiologicalReaction>
</comment>
<accession>A0A5A9P7G5</accession>
<evidence type="ECO:0000256" key="9">
    <source>
        <dbReference type="ARBA" id="ARBA00022824"/>
    </source>
</evidence>
<sequence length="371" mass="41546">MRFSAAAVLLCSGYFLLSAAVSAHPREWTKLILTQHWPKTFCGMHQCQTNISFWTLHGLWPNAGSMCNSSWHFNASLIEDIMPEMQKYWPDLLAPFSPEFWQYEWKKHGTCAAKAESLNSQHKYFSKALELYQKFDLNSVLTNKQIVPSEEHYKLDDIETALTSFYGVKPKIQCVHPGKGGQFQTLGQIEICVDKDFQLIDCERSGEEILSNEIPPLGVKGHPDLSKLRCPPTGTGTDSGEATAATWPWFSAMYEAIGGRSSIEPPILKDSCDVEVTGSSAVSNEPGLSPSPSVEEREEDSTTSAPSGKGNFHEEIPCTSSGPPPPKKKITNRVLDFLEMETEKEEERFQATHELMQSTSNRFLDLFEQLI</sequence>
<dbReference type="GO" id="GO:0043202">
    <property type="term" value="C:lysosomal lumen"/>
    <property type="evidence" value="ECO:0007669"/>
    <property type="project" value="UniProtKB-SubCell"/>
</dbReference>
<feature type="region of interest" description="Disordered" evidence="18">
    <location>
        <begin position="278"/>
        <end position="330"/>
    </location>
</feature>
<dbReference type="CDD" id="cd01061">
    <property type="entry name" value="RNase_T2_euk"/>
    <property type="match status" value="1"/>
</dbReference>
<proteinExistence type="inferred from homology"/>
<keyword evidence="6" id="KW-0540">Nuclease</keyword>
<dbReference type="InterPro" id="IPR001568">
    <property type="entry name" value="RNase_T2-like"/>
</dbReference>
<evidence type="ECO:0000256" key="17">
    <source>
        <dbReference type="RuleBase" id="RU004328"/>
    </source>
</evidence>
<keyword evidence="13" id="KW-0456">Lyase</keyword>
<feature type="active site" evidence="16">
    <location>
        <position position="104"/>
    </location>
</feature>
<keyword evidence="7" id="KW-0255">Endonuclease</keyword>
<dbReference type="PANTHER" id="PTHR11240">
    <property type="entry name" value="RIBONUCLEASE T2"/>
    <property type="match status" value="1"/>
</dbReference>
<comment type="caution">
    <text evidence="20">The sequence shown here is derived from an EMBL/GenBank/DDBJ whole genome shotgun (WGS) entry which is preliminary data.</text>
</comment>
<dbReference type="GO" id="GO:0005576">
    <property type="term" value="C:extracellular region"/>
    <property type="evidence" value="ECO:0007669"/>
    <property type="project" value="UniProtKB-SubCell"/>
</dbReference>
<dbReference type="SUPFAM" id="SSF55895">
    <property type="entry name" value="Ribonuclease Rh-like"/>
    <property type="match status" value="1"/>
</dbReference>
<comment type="catalytic activity">
    <reaction evidence="14">
        <text>a guanylyl-uridine-RNA = a 3'-end 2',3'-cyclophospho-GMP-RNA + a 5'-end dephospho-uridine-RNA</text>
        <dbReference type="Rhea" id="RHEA:81323"/>
        <dbReference type="Rhea" id="RHEA-COMP:17356"/>
        <dbReference type="Rhea" id="RHEA-COMP:19658"/>
        <dbReference type="Rhea" id="RHEA-COMP:19659"/>
        <dbReference type="ChEBI" id="CHEBI:173224"/>
        <dbReference type="ChEBI" id="CHEBI:231849"/>
        <dbReference type="ChEBI" id="CHEBI:231850"/>
    </reaction>
</comment>
<feature type="active site" evidence="16">
    <location>
        <position position="108"/>
    </location>
</feature>
<keyword evidence="21" id="KW-1185">Reference proteome</keyword>
<comment type="similarity">
    <text evidence="4 17">Belongs to the RNase T2 family.</text>
</comment>
<keyword evidence="11" id="KW-0325">Glycoprotein</keyword>
<evidence type="ECO:0000313" key="20">
    <source>
        <dbReference type="EMBL" id="KAA0717585.1"/>
    </source>
</evidence>
<evidence type="ECO:0000256" key="1">
    <source>
        <dbReference type="ARBA" id="ARBA00004227"/>
    </source>
</evidence>
<evidence type="ECO:0000256" key="4">
    <source>
        <dbReference type="ARBA" id="ARBA00007469"/>
    </source>
</evidence>
<dbReference type="PROSITE" id="PS00530">
    <property type="entry name" value="RNASE_T2_1"/>
    <property type="match status" value="1"/>
</dbReference>
<evidence type="ECO:0000256" key="16">
    <source>
        <dbReference type="PIRSR" id="PIRSR633697-1"/>
    </source>
</evidence>
<keyword evidence="8" id="KW-0378">Hydrolase</keyword>
<evidence type="ECO:0000256" key="14">
    <source>
        <dbReference type="ARBA" id="ARBA00051280"/>
    </source>
</evidence>
<dbReference type="PROSITE" id="PS00531">
    <property type="entry name" value="RNASE_T2_2"/>
    <property type="match status" value="1"/>
</dbReference>
<keyword evidence="9" id="KW-0256">Endoplasmic reticulum</keyword>
<evidence type="ECO:0000256" key="19">
    <source>
        <dbReference type="SAM" id="SignalP"/>
    </source>
</evidence>
<dbReference type="Pfam" id="PF00445">
    <property type="entry name" value="Ribonuclease_T2"/>
    <property type="match status" value="1"/>
</dbReference>
<dbReference type="InterPro" id="IPR036430">
    <property type="entry name" value="RNase_T2-like_sf"/>
</dbReference>
<dbReference type="InterPro" id="IPR033130">
    <property type="entry name" value="RNase_T2_His_AS_2"/>
</dbReference>
<evidence type="ECO:0000256" key="3">
    <source>
        <dbReference type="ARBA" id="ARBA00004613"/>
    </source>
</evidence>
<gene>
    <name evidence="20" type="ORF">E1301_Tti013804</name>
</gene>
<dbReference type="GO" id="GO:0033897">
    <property type="term" value="F:ribonuclease T2 activity"/>
    <property type="evidence" value="ECO:0007669"/>
    <property type="project" value="InterPro"/>
</dbReference>
<evidence type="ECO:0000256" key="13">
    <source>
        <dbReference type="ARBA" id="ARBA00023239"/>
    </source>
</evidence>
<evidence type="ECO:0000256" key="11">
    <source>
        <dbReference type="ARBA" id="ARBA00023180"/>
    </source>
</evidence>